<gene>
    <name evidence="1" type="ORF">KEG57_50580</name>
</gene>
<dbReference type="EMBL" id="JAGTJJ010000084">
    <property type="protein sequence ID" value="MDC3988814.1"/>
    <property type="molecule type" value="Genomic_DNA"/>
</dbReference>
<protein>
    <recommendedName>
        <fullName evidence="3">Alpha/beta hydrolase</fullName>
    </recommendedName>
</protein>
<dbReference type="InterPro" id="IPR029058">
    <property type="entry name" value="AB_hydrolase_fold"/>
</dbReference>
<dbReference type="Proteomes" id="UP001151081">
    <property type="component" value="Unassembled WGS sequence"/>
</dbReference>
<accession>A0A9X3XEB7</accession>
<dbReference type="RefSeq" id="WP_272428371.1">
    <property type="nucleotide sequence ID" value="NZ_JAGTJJ010000084.1"/>
</dbReference>
<evidence type="ECO:0000313" key="2">
    <source>
        <dbReference type="Proteomes" id="UP001151081"/>
    </source>
</evidence>
<proteinExistence type="predicted"/>
<keyword evidence="2" id="KW-1185">Reference proteome</keyword>
<organism evidence="1 2">
    <name type="scientific">Polyangium jinanense</name>
    <dbReference type="NCBI Taxonomy" id="2829994"/>
    <lineage>
        <taxon>Bacteria</taxon>
        <taxon>Pseudomonadati</taxon>
        <taxon>Myxococcota</taxon>
        <taxon>Polyangia</taxon>
        <taxon>Polyangiales</taxon>
        <taxon>Polyangiaceae</taxon>
        <taxon>Polyangium</taxon>
    </lineage>
</organism>
<evidence type="ECO:0008006" key="3">
    <source>
        <dbReference type="Google" id="ProtNLM"/>
    </source>
</evidence>
<dbReference type="AlphaFoldDB" id="A0A9X3XEB7"/>
<dbReference type="Gene3D" id="3.40.50.1820">
    <property type="entry name" value="alpha/beta hydrolase"/>
    <property type="match status" value="1"/>
</dbReference>
<evidence type="ECO:0000313" key="1">
    <source>
        <dbReference type="EMBL" id="MDC3988814.1"/>
    </source>
</evidence>
<comment type="caution">
    <text evidence="1">The sequence shown here is derived from an EMBL/GenBank/DDBJ whole genome shotgun (WGS) entry which is preliminary data.</text>
</comment>
<name>A0A9X3XEB7_9BACT</name>
<reference evidence="1 2" key="1">
    <citation type="submission" date="2021-04" db="EMBL/GenBank/DDBJ databases">
        <title>Genome analysis of Polyangium sp.</title>
        <authorList>
            <person name="Li Y."/>
            <person name="Wang J."/>
        </authorList>
    </citation>
    <scope>NUCLEOTIDE SEQUENCE [LARGE SCALE GENOMIC DNA]</scope>
    <source>
        <strain evidence="1 2">SDU14</strain>
    </source>
</reference>
<sequence>MSEPTRAPRNPMTLKPVVLELPGMHEVTVQSDLDAGGPTLDVYAPPGSGGLRPAVVFVSGYPDPAFEMMLGCKLKEMASYVSWARLVAASGMVAVTYANRQPEDVALVMRHLRAHGATLGIDPDRIGVWASSGNVPNALSLLLRDAEVRVACAVLAYGHTLDLDGATHVADAAKQYYFATPAAGKSMDDLRADVPLFLVRAGRDDAGLNTALDRFAAAALSRNLPITVTNSPGAPHAFDIVDDNDASRELIRQMLGFLRFHLAG</sequence>
<dbReference type="SUPFAM" id="SSF53474">
    <property type="entry name" value="alpha/beta-Hydrolases"/>
    <property type="match status" value="1"/>
</dbReference>